<dbReference type="AlphaFoldDB" id="A0A2N7AU17"/>
<evidence type="ECO:0000313" key="3">
    <source>
        <dbReference type="EMBL" id="PMD70292.1"/>
    </source>
</evidence>
<proteinExistence type="predicted"/>
<keyword evidence="4" id="KW-1185">Reference proteome</keyword>
<feature type="region of interest" description="Disordered" evidence="1">
    <location>
        <begin position="172"/>
        <end position="217"/>
    </location>
</feature>
<name>A0A2N7AU17_9LACO</name>
<protein>
    <recommendedName>
        <fullName evidence="2">Phage conserved hypothetical protein C-terminal domain-containing protein</fullName>
    </recommendedName>
</protein>
<dbReference type="NCBIfam" id="TIGR02220">
    <property type="entry name" value="phg_TIGR02220"/>
    <property type="match status" value="1"/>
</dbReference>
<reference evidence="3 4" key="1">
    <citation type="submission" date="2017-05" db="EMBL/GenBank/DDBJ databases">
        <title>Lactobacillus nurukis nov., sp. nov., isolated from nuruk.</title>
        <authorList>
            <person name="Kim S.-J."/>
        </authorList>
    </citation>
    <scope>NUCLEOTIDE SEQUENCE [LARGE SCALE GENOMIC DNA]</scope>
    <source>
        <strain evidence="3 4">SYF10-1a</strain>
    </source>
</reference>
<comment type="caution">
    <text evidence="3">The sequence shown here is derived from an EMBL/GenBank/DDBJ whole genome shotgun (WGS) entry which is preliminary data.</text>
</comment>
<feature type="domain" description="Phage conserved hypothetical protein C-terminal" evidence="2">
    <location>
        <begin position="95"/>
        <end position="166"/>
    </location>
</feature>
<dbReference type="EMBL" id="NIPR01000022">
    <property type="protein sequence ID" value="PMD70292.1"/>
    <property type="molecule type" value="Genomic_DNA"/>
</dbReference>
<evidence type="ECO:0000256" key="1">
    <source>
        <dbReference type="SAM" id="MobiDB-lite"/>
    </source>
</evidence>
<evidence type="ECO:0000259" key="2">
    <source>
        <dbReference type="Pfam" id="PF09524"/>
    </source>
</evidence>
<dbReference type="Proteomes" id="UP000235649">
    <property type="component" value="Unassembled WGS sequence"/>
</dbReference>
<evidence type="ECO:0000313" key="4">
    <source>
        <dbReference type="Proteomes" id="UP000235649"/>
    </source>
</evidence>
<dbReference type="InterPro" id="IPR011741">
    <property type="entry name" value="Phg_2220_C"/>
</dbReference>
<gene>
    <name evidence="3" type="ORF">CBP76_07245</name>
</gene>
<organism evidence="3 4">
    <name type="scientific">Companilactobacillus nuruki</name>
    <dbReference type="NCBI Taxonomy" id="1993540"/>
    <lineage>
        <taxon>Bacteria</taxon>
        <taxon>Bacillati</taxon>
        <taxon>Bacillota</taxon>
        <taxon>Bacilli</taxon>
        <taxon>Lactobacillales</taxon>
        <taxon>Lactobacillaceae</taxon>
        <taxon>Companilactobacillus</taxon>
    </lineage>
</organism>
<dbReference type="OrthoDB" id="1258529at2"/>
<accession>A0A2N7AU17</accession>
<sequence length="217" mass="25089">MTPSRASQLVSDLRDKGYIKIKLFYAPDNPKQVIKREIYPVNKLSRVVNKFTDPTKNIKAPYLENCEESNTGSVIHKSNTNTVGQPDNVPPYKSIIEYLNRKTNKSFKYSTSKTKHVINQRWKDGFKINDFKKVIDLKVKDWLGTDMDLYLRPETLFGSKFESYLNTKRYQKNNNRKGNKEQATDWSAPENQSSSVGSGSNELSKKLKKIRDIGREK</sequence>
<dbReference type="Pfam" id="PF09524">
    <property type="entry name" value="Phg_2220_C"/>
    <property type="match status" value="1"/>
</dbReference>